<dbReference type="EMBL" id="CAUOFW020005658">
    <property type="protein sequence ID" value="CAK9171134.1"/>
    <property type="molecule type" value="Genomic_DNA"/>
</dbReference>
<evidence type="ECO:0000256" key="1">
    <source>
        <dbReference type="SAM" id="MobiDB-lite"/>
    </source>
</evidence>
<feature type="region of interest" description="Disordered" evidence="1">
    <location>
        <begin position="234"/>
        <end position="256"/>
    </location>
</feature>
<organism evidence="2 3">
    <name type="scientific">Ilex paraguariensis</name>
    <name type="common">yerba mate</name>
    <dbReference type="NCBI Taxonomy" id="185542"/>
    <lineage>
        <taxon>Eukaryota</taxon>
        <taxon>Viridiplantae</taxon>
        <taxon>Streptophyta</taxon>
        <taxon>Embryophyta</taxon>
        <taxon>Tracheophyta</taxon>
        <taxon>Spermatophyta</taxon>
        <taxon>Magnoliopsida</taxon>
        <taxon>eudicotyledons</taxon>
        <taxon>Gunneridae</taxon>
        <taxon>Pentapetalae</taxon>
        <taxon>asterids</taxon>
        <taxon>campanulids</taxon>
        <taxon>Aquifoliales</taxon>
        <taxon>Aquifoliaceae</taxon>
        <taxon>Ilex</taxon>
    </lineage>
</organism>
<evidence type="ECO:0008006" key="4">
    <source>
        <dbReference type="Google" id="ProtNLM"/>
    </source>
</evidence>
<dbReference type="PANTHER" id="PTHR31065">
    <property type="entry name" value="PLATZ TRANSCRIPTION FACTOR FAMILY PROTEIN"/>
    <property type="match status" value="1"/>
</dbReference>
<dbReference type="AlphaFoldDB" id="A0ABC8TWC7"/>
<dbReference type="PANTHER" id="PTHR31065:SF52">
    <property type="entry name" value="B BOX-TYPE DOMAIN-CONTAINING PROTEIN"/>
    <property type="match status" value="1"/>
</dbReference>
<reference evidence="2 3" key="1">
    <citation type="submission" date="2024-02" db="EMBL/GenBank/DDBJ databases">
        <authorList>
            <person name="Vignale AGUSTIN F."/>
            <person name="Sosa J E."/>
            <person name="Modenutti C."/>
        </authorList>
    </citation>
    <scope>NUCLEOTIDE SEQUENCE [LARGE SCALE GENOMIC DNA]</scope>
</reference>
<comment type="caution">
    <text evidence="2">The sequence shown here is derived from an EMBL/GenBank/DDBJ whole genome shotgun (WGS) entry which is preliminary data.</text>
</comment>
<sequence length="256" mass="28888">MVGFTSIPQWVLQVLTSEKFFNSCLVHESEKKNEENTFCLECCICLCPHCLPPHRTHHLLQIRRYVYHDVIRLKDAERLMDCSFVQVSKKMELAVVTTSYTTNSAKVVFLKQRPMTRQFKGSGCIICGRNLQHPFLFCSIACKVHDKVSSKVNLRKQHLYKCGSLVELEDGQLTPDLILEQPISLRASSVSGSSSGGANNINCRTLVCTATSEFVKKKRSAIAVSRTPYRPTCSPASEVAPTMNRRKCTPHRSPMY</sequence>
<evidence type="ECO:0000313" key="2">
    <source>
        <dbReference type="EMBL" id="CAK9171134.1"/>
    </source>
</evidence>
<accession>A0ABC8TWC7</accession>
<proteinExistence type="predicted"/>
<dbReference type="Proteomes" id="UP001642360">
    <property type="component" value="Unassembled WGS sequence"/>
</dbReference>
<dbReference type="InterPro" id="IPR006734">
    <property type="entry name" value="PLATZ"/>
</dbReference>
<protein>
    <recommendedName>
        <fullName evidence="4">PLATZ transcription factor family protein</fullName>
    </recommendedName>
</protein>
<name>A0ABC8TWC7_9AQUA</name>
<keyword evidence="3" id="KW-1185">Reference proteome</keyword>
<gene>
    <name evidence="2" type="ORF">ILEXP_LOCUS40672</name>
</gene>
<dbReference type="Pfam" id="PF04640">
    <property type="entry name" value="PLATZ"/>
    <property type="match status" value="1"/>
</dbReference>
<evidence type="ECO:0000313" key="3">
    <source>
        <dbReference type="Proteomes" id="UP001642360"/>
    </source>
</evidence>